<dbReference type="Pfam" id="PF03061">
    <property type="entry name" value="4HBT"/>
    <property type="match status" value="1"/>
</dbReference>
<dbReference type="NCBIfam" id="TIGR00369">
    <property type="entry name" value="unchar_dom_1"/>
    <property type="match status" value="1"/>
</dbReference>
<dbReference type="FunFam" id="3.10.129.10:FF:000048">
    <property type="entry name" value="14-dihydroxy-2-naphthoyl-CoA thioesterase 1"/>
    <property type="match status" value="1"/>
</dbReference>
<comment type="pathway">
    <text evidence="4">Cofactor biosynthesis; phylloquinone biosynthesis.</text>
</comment>
<comment type="similarity">
    <text evidence="6">Belongs to the 4-hydroxybenzoyl-CoA thioesterase family. DHNA-CoA hydrolase subfamily.</text>
</comment>
<dbReference type="AlphaFoldDB" id="A0AAX6I7M0"/>
<dbReference type="InterPro" id="IPR003736">
    <property type="entry name" value="PAAI_dom"/>
</dbReference>
<comment type="subcellular location">
    <subcellularLocation>
        <location evidence="1">Peroxisome</location>
    </subcellularLocation>
</comment>
<dbReference type="InterPro" id="IPR006683">
    <property type="entry name" value="Thioestr_dom"/>
</dbReference>
<keyword evidence="10" id="KW-1185">Reference proteome</keyword>
<protein>
    <submittedName>
        <fullName evidence="9">1,4-dihydroxy-2-naphthoyl-CoA thioesterase 1-like</fullName>
    </submittedName>
</protein>
<comment type="caution">
    <text evidence="9">The sequence shown here is derived from an EMBL/GenBank/DDBJ whole genome shotgun (WGS) entry which is preliminary data.</text>
</comment>
<evidence type="ECO:0000259" key="8">
    <source>
        <dbReference type="Pfam" id="PF03061"/>
    </source>
</evidence>
<keyword evidence="2" id="KW-0378">Hydrolase</keyword>
<dbReference type="GO" id="GO:0005777">
    <property type="term" value="C:peroxisome"/>
    <property type="evidence" value="ECO:0007669"/>
    <property type="project" value="UniProtKB-SubCell"/>
</dbReference>
<dbReference type="PANTHER" id="PTHR43240">
    <property type="entry name" value="1,4-DIHYDROXY-2-NAPHTHOYL-COA THIOESTERASE 1"/>
    <property type="match status" value="1"/>
</dbReference>
<gene>
    <name evidence="9" type="ORF">M6B38_274300</name>
</gene>
<evidence type="ECO:0000256" key="4">
    <source>
        <dbReference type="ARBA" id="ARBA00060572"/>
    </source>
</evidence>
<comment type="subunit">
    <text evidence="7">Homotetramers.</text>
</comment>
<organism evidence="9 10">
    <name type="scientific">Iris pallida</name>
    <name type="common">Sweet iris</name>
    <dbReference type="NCBI Taxonomy" id="29817"/>
    <lineage>
        <taxon>Eukaryota</taxon>
        <taxon>Viridiplantae</taxon>
        <taxon>Streptophyta</taxon>
        <taxon>Embryophyta</taxon>
        <taxon>Tracheophyta</taxon>
        <taxon>Spermatophyta</taxon>
        <taxon>Magnoliopsida</taxon>
        <taxon>Liliopsida</taxon>
        <taxon>Asparagales</taxon>
        <taxon>Iridaceae</taxon>
        <taxon>Iridoideae</taxon>
        <taxon>Irideae</taxon>
        <taxon>Iris</taxon>
    </lineage>
</organism>
<reference evidence="9" key="2">
    <citation type="submission" date="2023-04" db="EMBL/GenBank/DDBJ databases">
        <authorList>
            <person name="Bruccoleri R.E."/>
            <person name="Oakeley E.J."/>
            <person name="Faust A.-M."/>
            <person name="Dessus-Babus S."/>
            <person name="Altorfer M."/>
            <person name="Burckhardt D."/>
            <person name="Oertli M."/>
            <person name="Naumann U."/>
            <person name="Petersen F."/>
            <person name="Wong J."/>
        </authorList>
    </citation>
    <scope>NUCLEOTIDE SEQUENCE</scope>
    <source>
        <strain evidence="9">GSM-AAB239-AS_SAM_17_03QT</strain>
        <tissue evidence="9">Leaf</tissue>
    </source>
</reference>
<evidence type="ECO:0000256" key="5">
    <source>
        <dbReference type="ARBA" id="ARBA00060586"/>
    </source>
</evidence>
<dbReference type="PANTHER" id="PTHR43240:SF5">
    <property type="entry name" value="1,4-DIHYDROXY-2-NAPHTHOYL-COA THIOESTERASE 1"/>
    <property type="match status" value="1"/>
</dbReference>
<dbReference type="CDD" id="cd03443">
    <property type="entry name" value="PaaI_thioesterase"/>
    <property type="match status" value="1"/>
</dbReference>
<accession>A0AAX6I7M0</accession>
<name>A0AAX6I7M0_IRIPA</name>
<proteinExistence type="inferred from homology"/>
<feature type="domain" description="Thioesterase" evidence="8">
    <location>
        <begin position="42"/>
        <end position="112"/>
    </location>
</feature>
<reference evidence="9" key="1">
    <citation type="journal article" date="2023" name="GigaByte">
        <title>Genome assembly of the bearded iris, Iris pallida Lam.</title>
        <authorList>
            <person name="Bruccoleri R.E."/>
            <person name="Oakeley E.J."/>
            <person name="Faust A.M.E."/>
            <person name="Altorfer M."/>
            <person name="Dessus-Babus S."/>
            <person name="Burckhardt D."/>
            <person name="Oertli M."/>
            <person name="Naumann U."/>
            <person name="Petersen F."/>
            <person name="Wong J."/>
        </authorList>
    </citation>
    <scope>NUCLEOTIDE SEQUENCE</scope>
    <source>
        <strain evidence="9">GSM-AAB239-AS_SAM_17_03QT</strain>
    </source>
</reference>
<evidence type="ECO:0000313" key="9">
    <source>
        <dbReference type="EMBL" id="KAJ6848435.1"/>
    </source>
</evidence>
<keyword evidence="3" id="KW-0576">Peroxisome</keyword>
<dbReference type="SUPFAM" id="SSF54637">
    <property type="entry name" value="Thioesterase/thiol ester dehydrase-isomerase"/>
    <property type="match status" value="1"/>
</dbReference>
<dbReference type="GO" id="GO:0042372">
    <property type="term" value="P:phylloquinone biosynthetic process"/>
    <property type="evidence" value="ECO:0007669"/>
    <property type="project" value="TreeGrafter"/>
</dbReference>
<dbReference type="Proteomes" id="UP001140949">
    <property type="component" value="Unassembled WGS sequence"/>
</dbReference>
<dbReference type="GO" id="GO:0061522">
    <property type="term" value="F:1,4-dihydroxy-2-naphthoyl-CoA thioesterase activity"/>
    <property type="evidence" value="ECO:0007669"/>
    <property type="project" value="TreeGrafter"/>
</dbReference>
<evidence type="ECO:0000256" key="6">
    <source>
        <dbReference type="ARBA" id="ARBA00061187"/>
    </source>
</evidence>
<dbReference type="InterPro" id="IPR029069">
    <property type="entry name" value="HotDog_dom_sf"/>
</dbReference>
<evidence type="ECO:0000256" key="2">
    <source>
        <dbReference type="ARBA" id="ARBA00022801"/>
    </source>
</evidence>
<evidence type="ECO:0000313" key="10">
    <source>
        <dbReference type="Proteomes" id="UP001140949"/>
    </source>
</evidence>
<evidence type="ECO:0000256" key="1">
    <source>
        <dbReference type="ARBA" id="ARBA00004275"/>
    </source>
</evidence>
<dbReference type="Gene3D" id="3.10.129.10">
    <property type="entry name" value="Hotdog Thioesterase"/>
    <property type="match status" value="1"/>
</dbReference>
<comment type="pathway">
    <text evidence="5">Quinol/quinone metabolism; 1,4-dihydroxy-2-naphthoate biosynthesis; 1,4-dihydroxy-2-naphthoate from chorismate: step 7/7.</text>
</comment>
<evidence type="ECO:0000256" key="3">
    <source>
        <dbReference type="ARBA" id="ARBA00023140"/>
    </source>
</evidence>
<dbReference type="EMBL" id="JANAVB010004600">
    <property type="protein sequence ID" value="KAJ6848435.1"/>
    <property type="molecule type" value="Genomic_DNA"/>
</dbReference>
<sequence length="152" mass="16208">MSKTAVLDAPLKAIGFEIGLVSAEEVNGRLKVTDVCCQPFRVLHGGISALIAEALASIGACVAAGFIRVAGIQLTINHHRSAPVGSEVFARAVPVSVGRTIQVWEVHLWKIDTDPDQEKVLIASSKVTCLSNMPVPHDAKDVGETLRKYAKL</sequence>
<evidence type="ECO:0000256" key="7">
    <source>
        <dbReference type="ARBA" id="ARBA00066058"/>
    </source>
</evidence>